<gene>
    <name evidence="1" type="ORF">AT9943_LOCUS20641</name>
</gene>
<organism evidence="1 2">
    <name type="scientific">Arabidopsis thaliana</name>
    <name type="common">Mouse-ear cress</name>
    <dbReference type="NCBI Taxonomy" id="3702"/>
    <lineage>
        <taxon>Eukaryota</taxon>
        <taxon>Viridiplantae</taxon>
        <taxon>Streptophyta</taxon>
        <taxon>Embryophyta</taxon>
        <taxon>Tracheophyta</taxon>
        <taxon>Spermatophyta</taxon>
        <taxon>Magnoliopsida</taxon>
        <taxon>eudicotyledons</taxon>
        <taxon>Gunneridae</taxon>
        <taxon>Pentapetalae</taxon>
        <taxon>rosids</taxon>
        <taxon>malvids</taxon>
        <taxon>Brassicales</taxon>
        <taxon>Brassicaceae</taxon>
        <taxon>Camelineae</taxon>
        <taxon>Arabidopsis</taxon>
    </lineage>
</organism>
<sequence length="90" mass="10128">MQIEPEHAEESSCFSQIILLASLSQAPLSESDQDFCSGKNLNRESDVESLQKLWVNIGPCKDYEEKSRALVHLRKSKHQIICCLSEFSGS</sequence>
<protein>
    <submittedName>
        <fullName evidence="1">(thale cress) hypothetical protein</fullName>
    </submittedName>
</protein>
<dbReference type="AlphaFoldDB" id="A0A7G2FIP2"/>
<reference evidence="1 2" key="1">
    <citation type="submission" date="2020-09" db="EMBL/GenBank/DDBJ databases">
        <authorList>
            <person name="Ashkenazy H."/>
        </authorList>
    </citation>
    <scope>NUCLEOTIDE SEQUENCE [LARGE SCALE GENOMIC DNA]</scope>
    <source>
        <strain evidence="2">cv. Cdm-0</strain>
    </source>
</reference>
<evidence type="ECO:0000313" key="2">
    <source>
        <dbReference type="Proteomes" id="UP000516314"/>
    </source>
</evidence>
<evidence type="ECO:0000313" key="1">
    <source>
        <dbReference type="EMBL" id="CAD5333276.1"/>
    </source>
</evidence>
<accession>A0A7G2FIP2</accession>
<dbReference type="EMBL" id="LR881470">
    <property type="protein sequence ID" value="CAD5333276.1"/>
    <property type="molecule type" value="Genomic_DNA"/>
</dbReference>
<proteinExistence type="predicted"/>
<name>A0A7G2FIP2_ARATH</name>
<dbReference type="Proteomes" id="UP000516314">
    <property type="component" value="Chromosome 5"/>
</dbReference>